<evidence type="ECO:0000313" key="3">
    <source>
        <dbReference type="Proteomes" id="UP001175211"/>
    </source>
</evidence>
<evidence type="ECO:0000256" key="1">
    <source>
        <dbReference type="SAM" id="MobiDB-lite"/>
    </source>
</evidence>
<accession>A0AA39U850</accession>
<gene>
    <name evidence="2" type="ORF">EV420DRAFT_1741924</name>
</gene>
<comment type="caution">
    <text evidence="2">The sequence shown here is derived from an EMBL/GenBank/DDBJ whole genome shotgun (WGS) entry which is preliminary data.</text>
</comment>
<keyword evidence="3" id="KW-1185">Reference proteome</keyword>
<feature type="region of interest" description="Disordered" evidence="1">
    <location>
        <begin position="54"/>
        <end position="117"/>
    </location>
</feature>
<dbReference type="Proteomes" id="UP001175211">
    <property type="component" value="Unassembled WGS sequence"/>
</dbReference>
<proteinExistence type="predicted"/>
<name>A0AA39U850_ARMTA</name>
<evidence type="ECO:0000313" key="2">
    <source>
        <dbReference type="EMBL" id="KAK0469140.1"/>
    </source>
</evidence>
<reference evidence="2" key="1">
    <citation type="submission" date="2023-06" db="EMBL/GenBank/DDBJ databases">
        <authorList>
            <consortium name="Lawrence Berkeley National Laboratory"/>
            <person name="Ahrendt S."/>
            <person name="Sahu N."/>
            <person name="Indic B."/>
            <person name="Wong-Bajracharya J."/>
            <person name="Merenyi Z."/>
            <person name="Ke H.-M."/>
            <person name="Monk M."/>
            <person name="Kocsube S."/>
            <person name="Drula E."/>
            <person name="Lipzen A."/>
            <person name="Balint B."/>
            <person name="Henrissat B."/>
            <person name="Andreopoulos B."/>
            <person name="Martin F.M."/>
            <person name="Harder C.B."/>
            <person name="Rigling D."/>
            <person name="Ford K.L."/>
            <person name="Foster G.D."/>
            <person name="Pangilinan J."/>
            <person name="Papanicolaou A."/>
            <person name="Barry K."/>
            <person name="LaButti K."/>
            <person name="Viragh M."/>
            <person name="Koriabine M."/>
            <person name="Yan M."/>
            <person name="Riley R."/>
            <person name="Champramary S."/>
            <person name="Plett K.L."/>
            <person name="Tsai I.J."/>
            <person name="Slot J."/>
            <person name="Sipos G."/>
            <person name="Plett J."/>
            <person name="Nagy L.G."/>
            <person name="Grigoriev I.V."/>
        </authorList>
    </citation>
    <scope>NUCLEOTIDE SEQUENCE</scope>
    <source>
        <strain evidence="2">CCBAS 213</strain>
    </source>
</reference>
<dbReference type="AlphaFoldDB" id="A0AA39U850"/>
<dbReference type="GeneID" id="85363585"/>
<feature type="compositionally biased region" description="Basic and acidic residues" evidence="1">
    <location>
        <begin position="54"/>
        <end position="65"/>
    </location>
</feature>
<sequence>MSEARPLGFLYTETPDEFVELSSAAGRLSKLLDVVTRDAEKLILECGIKPIYPSRKDKRESEDSQKTAVAISLSLTDSEPPTPTKSSRPPTPSDIPPLDVSPSEKKRPSGRGGKSRTASKWKAWFKAPMLCGIAINNVLRTASAVLVAIQRDLNGNAEAIACLSPAHPKLKVYLAGSVHHTKNKPIDYSCGKDYLMISGYRQALEENQGGVSRRVEARRVCRDVKRLCGRII</sequence>
<dbReference type="EMBL" id="JAUEPS010000001">
    <property type="protein sequence ID" value="KAK0469140.1"/>
    <property type="molecule type" value="Genomic_DNA"/>
</dbReference>
<organism evidence="2 3">
    <name type="scientific">Armillaria tabescens</name>
    <name type="common">Ringless honey mushroom</name>
    <name type="synonym">Agaricus tabescens</name>
    <dbReference type="NCBI Taxonomy" id="1929756"/>
    <lineage>
        <taxon>Eukaryota</taxon>
        <taxon>Fungi</taxon>
        <taxon>Dikarya</taxon>
        <taxon>Basidiomycota</taxon>
        <taxon>Agaricomycotina</taxon>
        <taxon>Agaricomycetes</taxon>
        <taxon>Agaricomycetidae</taxon>
        <taxon>Agaricales</taxon>
        <taxon>Marasmiineae</taxon>
        <taxon>Physalacriaceae</taxon>
        <taxon>Desarmillaria</taxon>
    </lineage>
</organism>
<protein>
    <submittedName>
        <fullName evidence="2">Uncharacterized protein</fullName>
    </submittedName>
</protein>
<dbReference type="RefSeq" id="XP_060338933.1">
    <property type="nucleotide sequence ID" value="XM_060480037.1"/>
</dbReference>